<reference evidence="1 2" key="1">
    <citation type="journal article" date="2015" name="Environ. Microbiol.">
        <title>Genome analyses suggest the presence of polyploidy and recent human-driven expansions in eight global populations of the honeybee pathogen Nosema ceranae.</title>
        <authorList>
            <person name="Pelin A."/>
            <person name="Selman M."/>
            <person name="Aris-Brosou S."/>
            <person name="Farinelli L."/>
            <person name="Corradi N."/>
        </authorList>
    </citation>
    <scope>NUCLEOTIDE SEQUENCE [LARGE SCALE GENOMIC DNA]</scope>
    <source>
        <strain evidence="1 2">PA08 1199</strain>
    </source>
</reference>
<gene>
    <name evidence="1" type="ORF">AAJ76_3920001098</name>
</gene>
<organism evidence="1 2">
    <name type="scientific">Vairimorpha ceranae</name>
    <dbReference type="NCBI Taxonomy" id="40302"/>
    <lineage>
        <taxon>Eukaryota</taxon>
        <taxon>Fungi</taxon>
        <taxon>Fungi incertae sedis</taxon>
        <taxon>Microsporidia</taxon>
        <taxon>Nosematidae</taxon>
        <taxon>Vairimorpha</taxon>
    </lineage>
</organism>
<name>A0A0F9W6Y6_9MICR</name>
<dbReference type="Proteomes" id="UP000034350">
    <property type="component" value="Unassembled WGS sequence"/>
</dbReference>
<accession>A0A0F9W6Y6</accession>
<dbReference type="RefSeq" id="XP_024329348.1">
    <property type="nucleotide sequence ID" value="XM_024475447.1"/>
</dbReference>
<sequence>MNFICFLLVFKKVISSHLDKHERIYNFKYPMISLLKDKKRKDNDLKIQKRSNKKLRFENKIDVNVDIDKGKLNLE</sequence>
<comment type="caution">
    <text evidence="1">The sequence shown here is derived from an EMBL/GenBank/DDBJ whole genome shotgun (WGS) entry which is preliminary data.</text>
</comment>
<dbReference type="AlphaFoldDB" id="A0A0F9W6Y6"/>
<proteinExistence type="predicted"/>
<dbReference type="EMBL" id="JPQZ01000392">
    <property type="protein sequence ID" value="KKO73606.1"/>
    <property type="molecule type" value="Genomic_DNA"/>
</dbReference>
<keyword evidence="2" id="KW-1185">Reference proteome</keyword>
<dbReference type="VEuPathDB" id="MicrosporidiaDB:AAJ76_3920001098"/>
<evidence type="ECO:0000313" key="2">
    <source>
        <dbReference type="Proteomes" id="UP000034350"/>
    </source>
</evidence>
<dbReference type="VEuPathDB" id="MicrosporidiaDB:NCER_101528"/>
<protein>
    <submittedName>
        <fullName evidence="1">Uncharacterized protein</fullName>
    </submittedName>
</protein>
<evidence type="ECO:0000313" key="1">
    <source>
        <dbReference type="EMBL" id="KKO73606.1"/>
    </source>
</evidence>
<dbReference type="GeneID" id="36320390"/>
<feature type="non-terminal residue" evidence="1">
    <location>
        <position position="75"/>
    </location>
</feature>